<evidence type="ECO:0000313" key="2">
    <source>
        <dbReference type="Proteomes" id="UP001519887"/>
    </source>
</evidence>
<dbReference type="EMBL" id="JAHZIK010002188">
    <property type="protein sequence ID" value="MBW7460376.1"/>
    <property type="molecule type" value="Genomic_DNA"/>
</dbReference>
<keyword evidence="2" id="KW-1185">Reference proteome</keyword>
<sequence>MDILTKAIILAAQGHDGQTDKGGEPYILHPLRVMQSAKGEDERIVAVLHDLVEDTGYTLAHLAGEGFPDEIVQAVDCLTRRDGETYDAFIDRIRVNPLASRVKILDISDNMNLGRIVSPTQEDHDRLDKYRRALVALNQSE</sequence>
<gene>
    <name evidence="1" type="ORF">K0U00_40565</name>
</gene>
<evidence type="ECO:0000313" key="1">
    <source>
        <dbReference type="EMBL" id="MBW7460376.1"/>
    </source>
</evidence>
<proteinExistence type="predicted"/>
<dbReference type="Proteomes" id="UP001519887">
    <property type="component" value="Unassembled WGS sequence"/>
</dbReference>
<comment type="caution">
    <text evidence="1">The sequence shown here is derived from an EMBL/GenBank/DDBJ whole genome shotgun (WGS) entry which is preliminary data.</text>
</comment>
<name>A0ABS7CHG1_9BACL</name>
<accession>A0ABS7CHG1</accession>
<dbReference type="Pfam" id="PF13328">
    <property type="entry name" value="HD_4"/>
    <property type="match status" value="1"/>
</dbReference>
<dbReference type="RefSeq" id="WP_210038635.1">
    <property type="nucleotide sequence ID" value="NZ_JBHLVU010000011.1"/>
</dbReference>
<protein>
    <submittedName>
        <fullName evidence="1">HD domain-containing protein</fullName>
    </submittedName>
</protein>
<organism evidence="1 2">
    <name type="scientific">Paenibacillus sepulcri</name>
    <dbReference type="NCBI Taxonomy" id="359917"/>
    <lineage>
        <taxon>Bacteria</taxon>
        <taxon>Bacillati</taxon>
        <taxon>Bacillota</taxon>
        <taxon>Bacilli</taxon>
        <taxon>Bacillales</taxon>
        <taxon>Paenibacillaceae</taxon>
        <taxon>Paenibacillus</taxon>
    </lineage>
</organism>
<dbReference type="Gene3D" id="1.10.3210.10">
    <property type="entry name" value="Hypothetical protein af1432"/>
    <property type="match status" value="1"/>
</dbReference>
<reference evidence="1 2" key="1">
    <citation type="submission" date="2021-07" db="EMBL/GenBank/DDBJ databases">
        <title>Paenibacillus radiodurans sp. nov., isolated from the southeastern edge of Tengger Desert.</title>
        <authorList>
            <person name="Zhang G."/>
        </authorList>
    </citation>
    <scope>NUCLEOTIDE SEQUENCE [LARGE SCALE GENOMIC DNA]</scope>
    <source>
        <strain evidence="1 2">CCM 7311</strain>
    </source>
</reference>
<dbReference type="SUPFAM" id="SSF109604">
    <property type="entry name" value="HD-domain/PDEase-like"/>
    <property type="match status" value="1"/>
</dbReference>